<feature type="compositionally biased region" description="Polar residues" evidence="1">
    <location>
        <begin position="349"/>
        <end position="375"/>
    </location>
</feature>
<proteinExistence type="predicted"/>
<feature type="compositionally biased region" description="Low complexity" evidence="1">
    <location>
        <begin position="504"/>
        <end position="528"/>
    </location>
</feature>
<feature type="compositionally biased region" description="Basic and acidic residues" evidence="1">
    <location>
        <begin position="250"/>
        <end position="264"/>
    </location>
</feature>
<name>A0A5N6KSD0_9ROSI</name>
<sequence>MPKSMTEDVANVIVRALQRGLSRSEIAGVVGVSRRAITRISTNLRLHGAPKAPPSGLKQGRPIKMTEAQAHAMLGWMAGRDYTFYIKDLTQFLKDNHAFAGCDGTVRRALLRAGFKRKLPAYREPQQSPSQPLRVVMQHLQEQPRQKPSPRKRAPARPRAQKPSTAKQPPIDPTILSSLQTENARQKELIAQLQQQLAQGSPVPLPSPASLGDVQSAASAAATATAAMHAHSQHAHEISQQQNGQQQQHHYIEQQSKHGEEQQGDHSLAQTTNEQVRQLHALIDATEQKNGPFSIAPAANATRGYVERPMAYGRISVGVPEPRTRASAIAKMQHVIILRNFEMQSIKRTASGSSTQTCALDSTQQRTSINPTDSPHPSHPNKTRSAHSRRNRKHSNNSPATINQRTAKRRRAAHARRRLEPRLRGRRRRRARLRLRARALADRHKRRYGRGVAGGVGRADERGEDDEEDDGVMSVAEGDWVPVREPADAEVLGAASDDEEVDEAGVGVDEGASEAVEPAEGVAPAVTVKQGEPRPSMEVVGQSPMMAGLP</sequence>
<reference evidence="2 3" key="1">
    <citation type="submission" date="2019-06" db="EMBL/GenBank/DDBJ databases">
        <title>A chromosomal-level reference genome of Carpinus fangiana (Coryloideae, Betulaceae).</title>
        <authorList>
            <person name="Yang X."/>
            <person name="Wang Z."/>
            <person name="Zhang L."/>
            <person name="Hao G."/>
            <person name="Liu J."/>
            <person name="Yang Y."/>
        </authorList>
    </citation>
    <scope>NUCLEOTIDE SEQUENCE [LARGE SCALE GENOMIC DNA]</scope>
    <source>
        <strain evidence="2">Cfa_2016G</strain>
        <tissue evidence="2">Leaf</tissue>
    </source>
</reference>
<feature type="compositionally biased region" description="Basic residues" evidence="1">
    <location>
        <begin position="379"/>
        <end position="395"/>
    </location>
</feature>
<dbReference type="OrthoDB" id="5379619at2759"/>
<evidence type="ECO:0008006" key="4">
    <source>
        <dbReference type="Google" id="ProtNLM"/>
    </source>
</evidence>
<feature type="compositionally biased region" description="Low complexity" evidence="1">
    <location>
        <begin position="238"/>
        <end position="249"/>
    </location>
</feature>
<evidence type="ECO:0000313" key="2">
    <source>
        <dbReference type="EMBL" id="KAB8342762.1"/>
    </source>
</evidence>
<feature type="region of interest" description="Disordered" evidence="1">
    <location>
        <begin position="349"/>
        <end position="431"/>
    </location>
</feature>
<feature type="compositionally biased region" description="Basic residues" evidence="1">
    <location>
        <begin position="148"/>
        <end position="160"/>
    </location>
</feature>
<keyword evidence="3" id="KW-1185">Reference proteome</keyword>
<dbReference type="EMBL" id="VIBQ01000012">
    <property type="protein sequence ID" value="KAB8342762.1"/>
    <property type="molecule type" value="Genomic_DNA"/>
</dbReference>
<dbReference type="SUPFAM" id="SSF46689">
    <property type="entry name" value="Homeodomain-like"/>
    <property type="match status" value="1"/>
</dbReference>
<dbReference type="AlphaFoldDB" id="A0A5N6KSD0"/>
<protein>
    <recommendedName>
        <fullName evidence="4">Winged helix-turn helix domain-containing protein</fullName>
    </recommendedName>
</protein>
<accession>A0A5N6KSD0</accession>
<feature type="region of interest" description="Disordered" evidence="1">
    <location>
        <begin position="222"/>
        <end position="268"/>
    </location>
</feature>
<comment type="caution">
    <text evidence="2">The sequence shown here is derived from an EMBL/GenBank/DDBJ whole genome shotgun (WGS) entry which is preliminary data.</text>
</comment>
<feature type="compositionally biased region" description="Basic residues" evidence="1">
    <location>
        <begin position="406"/>
        <end position="417"/>
    </location>
</feature>
<dbReference type="Proteomes" id="UP000327013">
    <property type="component" value="Unassembled WGS sequence"/>
</dbReference>
<dbReference type="InterPro" id="IPR009057">
    <property type="entry name" value="Homeodomain-like_sf"/>
</dbReference>
<feature type="region of interest" description="Disordered" evidence="1">
    <location>
        <begin position="450"/>
        <end position="550"/>
    </location>
</feature>
<feature type="compositionally biased region" description="Acidic residues" evidence="1">
    <location>
        <begin position="462"/>
        <end position="471"/>
    </location>
</feature>
<feature type="region of interest" description="Disordered" evidence="1">
    <location>
        <begin position="140"/>
        <end position="174"/>
    </location>
</feature>
<gene>
    <name evidence="2" type="ORF">FH972_022360</name>
</gene>
<evidence type="ECO:0000256" key="1">
    <source>
        <dbReference type="SAM" id="MobiDB-lite"/>
    </source>
</evidence>
<organism evidence="2 3">
    <name type="scientific">Carpinus fangiana</name>
    <dbReference type="NCBI Taxonomy" id="176857"/>
    <lineage>
        <taxon>Eukaryota</taxon>
        <taxon>Viridiplantae</taxon>
        <taxon>Streptophyta</taxon>
        <taxon>Embryophyta</taxon>
        <taxon>Tracheophyta</taxon>
        <taxon>Spermatophyta</taxon>
        <taxon>Magnoliopsida</taxon>
        <taxon>eudicotyledons</taxon>
        <taxon>Gunneridae</taxon>
        <taxon>Pentapetalae</taxon>
        <taxon>rosids</taxon>
        <taxon>fabids</taxon>
        <taxon>Fagales</taxon>
        <taxon>Betulaceae</taxon>
        <taxon>Carpinus</taxon>
    </lineage>
</organism>
<evidence type="ECO:0000313" key="3">
    <source>
        <dbReference type="Proteomes" id="UP000327013"/>
    </source>
</evidence>